<dbReference type="Pfam" id="PF00293">
    <property type="entry name" value="NUDIX"/>
    <property type="match status" value="1"/>
</dbReference>
<sequence length="239" mass="26228">MQRAPPSLPPSLLTHSFTIHPTKPLPHIPANLNTNTPRYLTTMSAKITKTSDLPPSEAKWISFQKIDWVDQAGKARVWEVASRKTRGSSGIDAVAIAAILRSPTAPPSTIIILQFRPPAAGICVELPAGLIDAKETPEQAAVRELREETGYEGKVVGMSPTIVSDPGMTTANMQFATVEVDLKEGEQPEQQLDEGEFIERVVVPIHELYARLLKYSEEGKTVDARLWHWAAGIEFAKSL</sequence>
<reference evidence="4" key="1">
    <citation type="journal article" date="2020" name="Stud. Mycol.">
        <title>101 Dothideomycetes genomes: a test case for predicting lifestyles and emergence of pathogens.</title>
        <authorList>
            <person name="Haridas S."/>
            <person name="Albert R."/>
            <person name="Binder M."/>
            <person name="Bloem J."/>
            <person name="Labutti K."/>
            <person name="Salamov A."/>
            <person name="Andreopoulos B."/>
            <person name="Baker S."/>
            <person name="Barry K."/>
            <person name="Bills G."/>
            <person name="Bluhm B."/>
            <person name="Cannon C."/>
            <person name="Castanera R."/>
            <person name="Culley D."/>
            <person name="Daum C."/>
            <person name="Ezra D."/>
            <person name="Gonzalez J."/>
            <person name="Henrissat B."/>
            <person name="Kuo A."/>
            <person name="Liang C."/>
            <person name="Lipzen A."/>
            <person name="Lutzoni F."/>
            <person name="Magnuson J."/>
            <person name="Mondo S."/>
            <person name="Nolan M."/>
            <person name="Ohm R."/>
            <person name="Pangilinan J."/>
            <person name="Park H.-J."/>
            <person name="Ramirez L."/>
            <person name="Alfaro M."/>
            <person name="Sun H."/>
            <person name="Tritt A."/>
            <person name="Yoshinaga Y."/>
            <person name="Zwiers L.-H."/>
            <person name="Turgeon B."/>
            <person name="Goodwin S."/>
            <person name="Spatafora J."/>
            <person name="Crous P."/>
            <person name="Grigoriev I."/>
        </authorList>
    </citation>
    <scope>NUCLEOTIDE SEQUENCE</scope>
    <source>
        <strain evidence="4">CBS 269.34</strain>
    </source>
</reference>
<dbReference type="GO" id="GO:0019693">
    <property type="term" value="P:ribose phosphate metabolic process"/>
    <property type="evidence" value="ECO:0007669"/>
    <property type="project" value="TreeGrafter"/>
</dbReference>
<evidence type="ECO:0000259" key="3">
    <source>
        <dbReference type="PROSITE" id="PS51462"/>
    </source>
</evidence>
<dbReference type="GO" id="GO:0005634">
    <property type="term" value="C:nucleus"/>
    <property type="evidence" value="ECO:0007669"/>
    <property type="project" value="TreeGrafter"/>
</dbReference>
<dbReference type="GO" id="GO:0006753">
    <property type="term" value="P:nucleoside phosphate metabolic process"/>
    <property type="evidence" value="ECO:0007669"/>
    <property type="project" value="TreeGrafter"/>
</dbReference>
<dbReference type="InterPro" id="IPR020084">
    <property type="entry name" value="NUDIX_hydrolase_CS"/>
</dbReference>
<feature type="domain" description="Nudix hydrolase" evidence="3">
    <location>
        <begin position="89"/>
        <end position="226"/>
    </location>
</feature>
<proteinExistence type="inferred from homology"/>
<organism evidence="4 5">
    <name type="scientific">Lophium mytilinum</name>
    <dbReference type="NCBI Taxonomy" id="390894"/>
    <lineage>
        <taxon>Eukaryota</taxon>
        <taxon>Fungi</taxon>
        <taxon>Dikarya</taxon>
        <taxon>Ascomycota</taxon>
        <taxon>Pezizomycotina</taxon>
        <taxon>Dothideomycetes</taxon>
        <taxon>Pleosporomycetidae</taxon>
        <taxon>Mytilinidiales</taxon>
        <taxon>Mytilinidiaceae</taxon>
        <taxon>Lophium</taxon>
    </lineage>
</organism>
<evidence type="ECO:0000256" key="2">
    <source>
        <dbReference type="RuleBase" id="RU003476"/>
    </source>
</evidence>
<dbReference type="PANTHER" id="PTHR11839">
    <property type="entry name" value="UDP/ADP-SUGAR PYROPHOSPHATASE"/>
    <property type="match status" value="1"/>
</dbReference>
<comment type="similarity">
    <text evidence="2">Belongs to the Nudix hydrolase family.</text>
</comment>
<gene>
    <name evidence="4" type="ORF">BU16DRAFT_523849</name>
</gene>
<dbReference type="PANTHER" id="PTHR11839:SF26">
    <property type="entry name" value="ADP-RIBOSE DIPHOSPHATASE"/>
    <property type="match status" value="1"/>
</dbReference>
<dbReference type="Gene3D" id="3.90.79.10">
    <property type="entry name" value="Nucleoside Triphosphate Pyrophosphohydrolase"/>
    <property type="match status" value="1"/>
</dbReference>
<dbReference type="SUPFAM" id="SSF55811">
    <property type="entry name" value="Nudix"/>
    <property type="match status" value="1"/>
</dbReference>
<dbReference type="PROSITE" id="PS00893">
    <property type="entry name" value="NUDIX_BOX"/>
    <property type="match status" value="1"/>
</dbReference>
<dbReference type="PROSITE" id="PS51462">
    <property type="entry name" value="NUDIX"/>
    <property type="match status" value="1"/>
</dbReference>
<dbReference type="PRINTS" id="PR00502">
    <property type="entry name" value="NUDIXFAMILY"/>
</dbReference>
<evidence type="ECO:0000256" key="1">
    <source>
        <dbReference type="ARBA" id="ARBA00022801"/>
    </source>
</evidence>
<dbReference type="CDD" id="cd18888">
    <property type="entry name" value="NUDIX_ADPRase_Nudt5"/>
    <property type="match status" value="1"/>
</dbReference>
<dbReference type="InterPro" id="IPR015797">
    <property type="entry name" value="NUDIX_hydrolase-like_dom_sf"/>
</dbReference>
<dbReference type="InterPro" id="IPR000086">
    <property type="entry name" value="NUDIX_hydrolase_dom"/>
</dbReference>
<keyword evidence="5" id="KW-1185">Reference proteome</keyword>
<protein>
    <recommendedName>
        <fullName evidence="3">Nudix hydrolase domain-containing protein</fullName>
    </recommendedName>
</protein>
<dbReference type="AlphaFoldDB" id="A0A6A6R4G2"/>
<evidence type="ECO:0000313" key="5">
    <source>
        <dbReference type="Proteomes" id="UP000799750"/>
    </source>
</evidence>
<dbReference type="GO" id="GO:0047631">
    <property type="term" value="F:ADP-ribose diphosphatase activity"/>
    <property type="evidence" value="ECO:0007669"/>
    <property type="project" value="TreeGrafter"/>
</dbReference>
<dbReference type="Proteomes" id="UP000799750">
    <property type="component" value="Unassembled WGS sequence"/>
</dbReference>
<dbReference type="FunFam" id="3.90.79.10:FF:000016">
    <property type="entry name" value="ADP-sugar pyrophosphatase isoform X1"/>
    <property type="match status" value="1"/>
</dbReference>
<dbReference type="OrthoDB" id="10249920at2759"/>
<keyword evidence="1 2" id="KW-0378">Hydrolase</keyword>
<dbReference type="InterPro" id="IPR020476">
    <property type="entry name" value="Nudix_hydrolase"/>
</dbReference>
<evidence type="ECO:0000313" key="4">
    <source>
        <dbReference type="EMBL" id="KAF2499356.1"/>
    </source>
</evidence>
<name>A0A6A6R4G2_9PEZI</name>
<accession>A0A6A6R4G2</accession>
<dbReference type="EMBL" id="MU004184">
    <property type="protein sequence ID" value="KAF2499356.1"/>
    <property type="molecule type" value="Genomic_DNA"/>
</dbReference>